<evidence type="ECO:0000313" key="3">
    <source>
        <dbReference type="EMBL" id="PKR90027.1"/>
    </source>
</evidence>
<evidence type="ECO:0008006" key="5">
    <source>
        <dbReference type="Google" id="ProtNLM"/>
    </source>
</evidence>
<dbReference type="AlphaFoldDB" id="A0A1I4VDV0"/>
<keyword evidence="1" id="KW-0175">Coiled coil</keyword>
<reference evidence="3 4" key="1">
    <citation type="submission" date="2017-12" db="EMBL/GenBank/DDBJ databases">
        <title>Anaerobic carbon monoxide metabolism by Pleomorphomonas carboxyditropha sp. nov., a new mesophilic hydrogenogenic carboxidotroph.</title>
        <authorList>
            <person name="Esquivel-Elizondo S."/>
            <person name="Krajmalnik-Brown R."/>
        </authorList>
    </citation>
    <scope>NUCLEOTIDE SEQUENCE [LARGE SCALE GENOMIC DNA]</scope>
    <source>
        <strain evidence="3 4">R5-392</strain>
    </source>
</reference>
<dbReference type="OrthoDB" id="7165680at2"/>
<dbReference type="RefSeq" id="WP_101287124.1">
    <property type="nucleotide sequence ID" value="NZ_FOUQ01000011.1"/>
</dbReference>
<evidence type="ECO:0000313" key="4">
    <source>
        <dbReference type="Proteomes" id="UP000233491"/>
    </source>
</evidence>
<dbReference type="Proteomes" id="UP000233491">
    <property type="component" value="Unassembled WGS sequence"/>
</dbReference>
<keyword evidence="4" id="KW-1185">Reference proteome</keyword>
<feature type="region of interest" description="Disordered" evidence="2">
    <location>
        <begin position="92"/>
        <end position="125"/>
    </location>
</feature>
<name>A0A1I4VDV0_9HYPH</name>
<evidence type="ECO:0000256" key="2">
    <source>
        <dbReference type="SAM" id="MobiDB-lite"/>
    </source>
</evidence>
<organism evidence="3 4">
    <name type="scientific">Pleomorphomonas diazotrophica</name>
    <dbReference type="NCBI Taxonomy" id="1166257"/>
    <lineage>
        <taxon>Bacteria</taxon>
        <taxon>Pseudomonadati</taxon>
        <taxon>Pseudomonadota</taxon>
        <taxon>Alphaproteobacteria</taxon>
        <taxon>Hyphomicrobiales</taxon>
        <taxon>Pleomorphomonadaceae</taxon>
        <taxon>Pleomorphomonas</taxon>
    </lineage>
</organism>
<feature type="coiled-coil region" evidence="1">
    <location>
        <begin position="27"/>
        <end position="54"/>
    </location>
</feature>
<sequence>MTRYINALLVFLMVLSAAAVYDMKYEAEIAAENIKQKQAEIAQAHEDISLLKAEWALLTRPARMRDLLERHKDILSLTPLSSDHIGTLADIPEKPVVPPVDAPVEQSADGSAALPHIQDDASLVQ</sequence>
<dbReference type="EMBL" id="PJNW01000002">
    <property type="protein sequence ID" value="PKR90027.1"/>
    <property type="molecule type" value="Genomic_DNA"/>
</dbReference>
<comment type="caution">
    <text evidence="3">The sequence shown here is derived from an EMBL/GenBank/DDBJ whole genome shotgun (WGS) entry which is preliminary data.</text>
</comment>
<proteinExistence type="predicted"/>
<protein>
    <recommendedName>
        <fullName evidence="5">Cell division protein FtsL</fullName>
    </recommendedName>
</protein>
<evidence type="ECO:0000256" key="1">
    <source>
        <dbReference type="SAM" id="Coils"/>
    </source>
</evidence>
<gene>
    <name evidence="3" type="ORF">CXZ10_01140</name>
</gene>
<accession>A0A1I4VDV0</accession>